<evidence type="ECO:0008006" key="5">
    <source>
        <dbReference type="Google" id="ProtNLM"/>
    </source>
</evidence>
<feature type="compositionally biased region" description="Pro residues" evidence="1">
    <location>
        <begin position="218"/>
        <end position="227"/>
    </location>
</feature>
<name>A0ABR7L1Q3_9PSEU</name>
<keyword evidence="4" id="KW-1185">Reference proteome</keyword>
<dbReference type="RefSeq" id="WP_187218637.1">
    <property type="nucleotide sequence ID" value="NZ_JABVED010000002.1"/>
</dbReference>
<feature type="compositionally biased region" description="Basic and acidic residues" evidence="1">
    <location>
        <begin position="352"/>
        <end position="365"/>
    </location>
</feature>
<feature type="transmembrane region" description="Helical" evidence="2">
    <location>
        <begin position="155"/>
        <end position="176"/>
    </location>
</feature>
<keyword evidence="2" id="KW-0472">Membrane</keyword>
<evidence type="ECO:0000313" key="3">
    <source>
        <dbReference type="EMBL" id="MBC6446604.1"/>
    </source>
</evidence>
<keyword evidence="2" id="KW-0812">Transmembrane</keyword>
<organism evidence="3 4">
    <name type="scientific">Actinokineospora xionganensis</name>
    <dbReference type="NCBI Taxonomy" id="2684470"/>
    <lineage>
        <taxon>Bacteria</taxon>
        <taxon>Bacillati</taxon>
        <taxon>Actinomycetota</taxon>
        <taxon>Actinomycetes</taxon>
        <taxon>Pseudonocardiales</taxon>
        <taxon>Pseudonocardiaceae</taxon>
        <taxon>Actinokineospora</taxon>
    </lineage>
</organism>
<evidence type="ECO:0000256" key="1">
    <source>
        <dbReference type="SAM" id="MobiDB-lite"/>
    </source>
</evidence>
<evidence type="ECO:0000313" key="4">
    <source>
        <dbReference type="Proteomes" id="UP000734823"/>
    </source>
</evidence>
<feature type="compositionally biased region" description="Pro residues" evidence="1">
    <location>
        <begin position="236"/>
        <end position="256"/>
    </location>
</feature>
<feature type="compositionally biased region" description="Polar residues" evidence="1">
    <location>
        <begin position="261"/>
        <end position="288"/>
    </location>
</feature>
<evidence type="ECO:0000256" key="2">
    <source>
        <dbReference type="SAM" id="Phobius"/>
    </source>
</evidence>
<sequence>MPTLILCCVTGFVAASQVAPGFEVGGVLVINTPYVTTEAEAAAIANNSYSDTRSTASVLGGVAASADTANAVAAQGGTGTFQALVQEGRPLIHVSVVATTREEALVTYRSLVGELGKRLDGIQAAKNVPPPARVTLDDVVNPQEPLQTSGSRLKVLFAAIGLGTILAFGIAVLADFRGWGTARLRRKRAAKLAAVEQEPAAEENAPEPEKQAMAPQVSAPPRPPAPAQPATGAPRGPAPVNPPRNPAPVATQPPNPGARNGTGQQASAPVGQAQNGAATTANLPNGQAKNGAAPNGAGRQPVRTPAPENAPAKPATTAEDKAQPARSPQRRPVTEDAPPAGEGTPRRPSGWPRKDHDRARGHGQDTVRVAPVSGGDPSRKAGPQ</sequence>
<dbReference type="Proteomes" id="UP000734823">
    <property type="component" value="Unassembled WGS sequence"/>
</dbReference>
<reference evidence="3 4" key="1">
    <citation type="submission" date="2020-06" db="EMBL/GenBank/DDBJ databases">
        <title>Actinokineospora xiongansis sp. nov., isolated from soil of Baiyangdian.</title>
        <authorList>
            <person name="Zhang X."/>
        </authorList>
    </citation>
    <scope>NUCLEOTIDE SEQUENCE [LARGE SCALE GENOMIC DNA]</scope>
    <source>
        <strain evidence="3 4">HBU206404</strain>
    </source>
</reference>
<comment type="caution">
    <text evidence="3">The sequence shown here is derived from an EMBL/GenBank/DDBJ whole genome shotgun (WGS) entry which is preliminary data.</text>
</comment>
<accession>A0ABR7L1Q3</accession>
<protein>
    <recommendedName>
        <fullName evidence="5">Capsular polysaccharide biosynthesis protein</fullName>
    </recommendedName>
</protein>
<dbReference type="EMBL" id="JABVED010000002">
    <property type="protein sequence ID" value="MBC6446604.1"/>
    <property type="molecule type" value="Genomic_DNA"/>
</dbReference>
<feature type="region of interest" description="Disordered" evidence="1">
    <location>
        <begin position="195"/>
        <end position="384"/>
    </location>
</feature>
<keyword evidence="2" id="KW-1133">Transmembrane helix</keyword>
<proteinExistence type="predicted"/>
<gene>
    <name evidence="3" type="ORF">GPZ80_05360</name>
</gene>